<reference evidence="3" key="1">
    <citation type="journal article" date="2021" name="PeerJ">
        <title>Extensive microbial diversity within the chicken gut microbiome revealed by metagenomics and culture.</title>
        <authorList>
            <person name="Gilroy R."/>
            <person name="Ravi A."/>
            <person name="Getino M."/>
            <person name="Pursley I."/>
            <person name="Horton D.L."/>
            <person name="Alikhan N.F."/>
            <person name="Baker D."/>
            <person name="Gharbi K."/>
            <person name="Hall N."/>
            <person name="Watson M."/>
            <person name="Adriaenssens E.M."/>
            <person name="Foster-Nyarko E."/>
            <person name="Jarju S."/>
            <person name="Secka A."/>
            <person name="Antonio M."/>
            <person name="Oren A."/>
            <person name="Chaudhuri R.R."/>
            <person name="La Ragione R."/>
            <person name="Hildebrand F."/>
            <person name="Pallen M.J."/>
        </authorList>
    </citation>
    <scope>NUCLEOTIDE SEQUENCE</scope>
    <source>
        <strain evidence="3">CHK195-6426</strain>
    </source>
</reference>
<proteinExistence type="predicted"/>
<evidence type="ECO:0000256" key="1">
    <source>
        <dbReference type="SAM" id="MobiDB-lite"/>
    </source>
</evidence>
<feature type="region of interest" description="Disordered" evidence="1">
    <location>
        <begin position="264"/>
        <end position="286"/>
    </location>
</feature>
<name>A0A9D1R3M5_9FIRM</name>
<dbReference type="RefSeq" id="WP_318703294.1">
    <property type="nucleotide sequence ID" value="NZ_CALWMU010000035.1"/>
</dbReference>
<evidence type="ECO:0000313" key="3">
    <source>
        <dbReference type="EMBL" id="HIW80319.1"/>
    </source>
</evidence>
<dbReference type="EMBL" id="DXGH01000010">
    <property type="protein sequence ID" value="HIW80319.1"/>
    <property type="molecule type" value="Genomic_DNA"/>
</dbReference>
<dbReference type="Pfam" id="PF00882">
    <property type="entry name" value="Zn_dep_PLPC"/>
    <property type="match status" value="1"/>
</dbReference>
<reference evidence="3" key="2">
    <citation type="submission" date="2021-04" db="EMBL/GenBank/DDBJ databases">
        <authorList>
            <person name="Gilroy R."/>
        </authorList>
    </citation>
    <scope>NUCLEOTIDE SEQUENCE</scope>
    <source>
        <strain evidence="3">CHK195-6426</strain>
    </source>
</reference>
<accession>A0A9D1R3M5</accession>
<evidence type="ECO:0000313" key="4">
    <source>
        <dbReference type="Proteomes" id="UP000824265"/>
    </source>
</evidence>
<organism evidence="3 4">
    <name type="scientific">Candidatus Acetatifactor stercoripullorum</name>
    <dbReference type="NCBI Taxonomy" id="2838414"/>
    <lineage>
        <taxon>Bacteria</taxon>
        <taxon>Bacillati</taxon>
        <taxon>Bacillota</taxon>
        <taxon>Clostridia</taxon>
        <taxon>Lachnospirales</taxon>
        <taxon>Lachnospiraceae</taxon>
        <taxon>Acetatifactor</taxon>
    </lineage>
</organism>
<dbReference type="Proteomes" id="UP000824265">
    <property type="component" value="Unassembled WGS sequence"/>
</dbReference>
<dbReference type="InterPro" id="IPR029002">
    <property type="entry name" value="PLPC/GPLD1"/>
</dbReference>
<feature type="domain" description="Phospholipase C/D" evidence="2">
    <location>
        <begin position="7"/>
        <end position="138"/>
    </location>
</feature>
<protein>
    <submittedName>
        <fullName evidence="3">Zinc dependent phospholipase C family protein</fullName>
    </submittedName>
</protein>
<gene>
    <name evidence="3" type="ORF">H9742_02140</name>
</gene>
<dbReference type="AlphaFoldDB" id="A0A9D1R3M5"/>
<evidence type="ECO:0000259" key="2">
    <source>
        <dbReference type="Pfam" id="PF00882"/>
    </source>
</evidence>
<comment type="caution">
    <text evidence="3">The sequence shown here is derived from an EMBL/GenBank/DDBJ whole genome shotgun (WGS) entry which is preliminary data.</text>
</comment>
<sequence length="286" mass="32349">MPSMYAHHKMGLQVKALLGKPERQIIEKYPQLFLIGLHGPDILFYYKPLSSNPVNRTGYGMHDKPGSYFFARAAKVIKSRPDKEACLSYVYGFICHFALDVTCHGYIDEKIKKSGVSHTEIEAEFDRELMTRDGLNPIRQKLAGHIAATPENAAVIQAFFPKITARQTLKALKGTIFYNNLLVAPSPLKRGLIYAVLKLSGNYEKIHGLVLPYKRNEKCADSTRRLTILYDEAKKLAVKLIGEYGDFLSGERKLSPVYEKTFDSKLPMPKEKTGEKISAHDQRRAQ</sequence>